<evidence type="ECO:0008006" key="6">
    <source>
        <dbReference type="Google" id="ProtNLM"/>
    </source>
</evidence>
<dbReference type="SUPFAM" id="SSF51735">
    <property type="entry name" value="NAD(P)-binding Rossmann-fold domains"/>
    <property type="match status" value="1"/>
</dbReference>
<dbReference type="AlphaFoldDB" id="A0A381T4R9"/>
<reference evidence="5" key="1">
    <citation type="submission" date="2018-05" db="EMBL/GenBank/DDBJ databases">
        <authorList>
            <person name="Lanie J.A."/>
            <person name="Ng W.-L."/>
            <person name="Kazmierczak K.M."/>
            <person name="Andrzejewski T.M."/>
            <person name="Davidsen T.M."/>
            <person name="Wayne K.J."/>
            <person name="Tettelin H."/>
            <person name="Glass J.I."/>
            <person name="Rusch D."/>
            <person name="Podicherti R."/>
            <person name="Tsui H.-C.T."/>
            <person name="Winkler M.E."/>
        </authorList>
    </citation>
    <scope>NUCLEOTIDE SEQUENCE</scope>
</reference>
<organism evidence="5">
    <name type="scientific">marine metagenome</name>
    <dbReference type="NCBI Taxonomy" id="408172"/>
    <lineage>
        <taxon>unclassified sequences</taxon>
        <taxon>metagenomes</taxon>
        <taxon>ecological metagenomes</taxon>
    </lineage>
</organism>
<dbReference type="GO" id="GO:0051287">
    <property type="term" value="F:NAD binding"/>
    <property type="evidence" value="ECO:0007669"/>
    <property type="project" value="InterPro"/>
</dbReference>
<dbReference type="PANTHER" id="PTHR43060:SF15">
    <property type="entry name" value="3-HYDROXYISOBUTYRATE DEHYDROGENASE-LIKE 1, MITOCHONDRIAL-RELATED"/>
    <property type="match status" value="1"/>
</dbReference>
<protein>
    <recommendedName>
        <fullName evidence="6">6-phosphogluconate dehydrogenase NADP-binding domain-containing protein</fullName>
    </recommendedName>
</protein>
<dbReference type="GO" id="GO:0016491">
    <property type="term" value="F:oxidoreductase activity"/>
    <property type="evidence" value="ECO:0007669"/>
    <property type="project" value="UniProtKB-KW"/>
</dbReference>
<feature type="domain" description="3-hydroxyisobutyrate dehydrogenase-like NAD-binding" evidence="4">
    <location>
        <begin position="163"/>
        <end position="283"/>
    </location>
</feature>
<evidence type="ECO:0000256" key="2">
    <source>
        <dbReference type="ARBA" id="ARBA00023027"/>
    </source>
</evidence>
<dbReference type="Gene3D" id="1.10.1040.10">
    <property type="entry name" value="N-(1-d-carboxylethyl)-l-norvaline Dehydrogenase, domain 2"/>
    <property type="match status" value="1"/>
</dbReference>
<dbReference type="InterPro" id="IPR013328">
    <property type="entry name" value="6PGD_dom2"/>
</dbReference>
<dbReference type="GO" id="GO:0050661">
    <property type="term" value="F:NADP binding"/>
    <property type="evidence" value="ECO:0007669"/>
    <property type="project" value="InterPro"/>
</dbReference>
<dbReference type="Pfam" id="PF03446">
    <property type="entry name" value="NAD_binding_2"/>
    <property type="match status" value="1"/>
</dbReference>
<gene>
    <name evidence="5" type="ORF">METZ01_LOCUS63578</name>
</gene>
<name>A0A381T4R9_9ZZZZ</name>
<dbReference type="InterPro" id="IPR006115">
    <property type="entry name" value="6PGDH_NADP-bd"/>
</dbReference>
<dbReference type="InterPro" id="IPR036291">
    <property type="entry name" value="NAD(P)-bd_dom_sf"/>
</dbReference>
<keyword evidence="2" id="KW-0520">NAD</keyword>
<dbReference type="InterPro" id="IPR029154">
    <property type="entry name" value="HIBADH-like_NADP-bd"/>
</dbReference>
<dbReference type="EMBL" id="UINC01003967">
    <property type="protein sequence ID" value="SVA10724.1"/>
    <property type="molecule type" value="Genomic_DNA"/>
</dbReference>
<feature type="domain" description="6-phosphogluconate dehydrogenase NADP-binding" evidence="3">
    <location>
        <begin position="3"/>
        <end position="159"/>
    </location>
</feature>
<evidence type="ECO:0000259" key="4">
    <source>
        <dbReference type="Pfam" id="PF14833"/>
    </source>
</evidence>
<evidence type="ECO:0000259" key="3">
    <source>
        <dbReference type="Pfam" id="PF03446"/>
    </source>
</evidence>
<evidence type="ECO:0000313" key="5">
    <source>
        <dbReference type="EMBL" id="SVA10724.1"/>
    </source>
</evidence>
<dbReference type="InterPro" id="IPR008927">
    <property type="entry name" value="6-PGluconate_DH-like_C_sf"/>
</dbReference>
<evidence type="ECO:0000256" key="1">
    <source>
        <dbReference type="ARBA" id="ARBA00023002"/>
    </source>
</evidence>
<dbReference type="PANTHER" id="PTHR43060">
    <property type="entry name" value="3-HYDROXYISOBUTYRATE DEHYDROGENASE-LIKE 1, MITOCHONDRIAL-RELATED"/>
    <property type="match status" value="1"/>
</dbReference>
<proteinExistence type="predicted"/>
<accession>A0A381T4R9</accession>
<sequence length="293" mass="31508">MEKIGIIGLGNMGMGIAKNVIKGGYTAVGYDLREECLKEIVSHGGEAAESVSQVSQLSDVVFVMVMNGKQVKEVVTQLSPGLKDRGTIIITATTKPEEVKEAYKIAQKNNINMVDSPVSGGLQGAHEGTLTLMTAADEKTLQDCKKILESISKNMIHVGTNIGDGQTVKASLQSFIGATFTAIFESLVLGSKAGIDGQILYDVFSTSGVSSPLFKNCAKLIMDRKFENTGSHISTMYKDLGITMDMAKKKGVPMFTTGAAFELFQAGISMYPEGDNWSIVKLLEKMANTKVEW</sequence>
<keyword evidence="1" id="KW-0560">Oxidoreductase</keyword>
<dbReference type="InterPro" id="IPR015815">
    <property type="entry name" value="HIBADH-related"/>
</dbReference>
<dbReference type="Pfam" id="PF14833">
    <property type="entry name" value="NAD_binding_11"/>
    <property type="match status" value="1"/>
</dbReference>
<dbReference type="SUPFAM" id="SSF48179">
    <property type="entry name" value="6-phosphogluconate dehydrogenase C-terminal domain-like"/>
    <property type="match status" value="1"/>
</dbReference>
<dbReference type="Gene3D" id="3.40.50.720">
    <property type="entry name" value="NAD(P)-binding Rossmann-like Domain"/>
    <property type="match status" value="1"/>
</dbReference>
<dbReference type="PIRSF" id="PIRSF000103">
    <property type="entry name" value="HIBADH"/>
    <property type="match status" value="1"/>
</dbReference>